<dbReference type="Gene3D" id="1.10.30.50">
    <property type="match status" value="1"/>
</dbReference>
<keyword evidence="1" id="KW-0540">Nuclease</keyword>
<proteinExistence type="predicted"/>
<name>A0A8S5N6A7_9CAUD</name>
<accession>A0A8S5N6A7</accession>
<evidence type="ECO:0000313" key="1">
    <source>
        <dbReference type="EMBL" id="DAD89996.1"/>
    </source>
</evidence>
<dbReference type="EMBL" id="BK015075">
    <property type="protein sequence ID" value="DAD89996.1"/>
    <property type="molecule type" value="Genomic_DNA"/>
</dbReference>
<dbReference type="GO" id="GO:0004519">
    <property type="term" value="F:endonuclease activity"/>
    <property type="evidence" value="ECO:0007669"/>
    <property type="project" value="UniProtKB-KW"/>
</dbReference>
<protein>
    <submittedName>
        <fullName evidence="1">HNH endonuclease</fullName>
    </submittedName>
</protein>
<reference evidence="1" key="1">
    <citation type="journal article" date="2021" name="Proc. Natl. Acad. Sci. U.S.A.">
        <title>A Catalog of Tens of Thousands of Viruses from Human Metagenomes Reveals Hidden Associations with Chronic Diseases.</title>
        <authorList>
            <person name="Tisza M.J."/>
            <person name="Buck C.B."/>
        </authorList>
    </citation>
    <scope>NUCLEOTIDE SEQUENCE</scope>
    <source>
        <strain evidence="1">CtCCv12</strain>
    </source>
</reference>
<keyword evidence="1" id="KW-0255">Endonuclease</keyword>
<keyword evidence="1" id="KW-0378">Hydrolase</keyword>
<organism evidence="1">
    <name type="scientific">Siphoviridae sp. ctCCv12</name>
    <dbReference type="NCBI Taxonomy" id="2826191"/>
    <lineage>
        <taxon>Viruses</taxon>
        <taxon>Duplodnaviria</taxon>
        <taxon>Heunggongvirae</taxon>
        <taxon>Uroviricota</taxon>
        <taxon>Caudoviricetes</taxon>
    </lineage>
</organism>
<sequence length="46" mass="5288">MGGDNSLDNLRPAHLSCNASRKDMPLDQWFALHPLPKRKSKPSRDW</sequence>